<gene>
    <name evidence="2" type="ORF">PCAMFM013_S002g000444</name>
</gene>
<name>A0A0G4NXB1_PENC3</name>
<evidence type="ECO:0000256" key="1">
    <source>
        <dbReference type="SAM" id="MobiDB-lite"/>
    </source>
</evidence>
<sequence>MVSVKVEPSTGSLLQWARCLAVGNWEDPFALDFLVSEGKSLPRDWDDHWKFPHPVIPNFDHPGSTARQHRSYHDHEAPGQKVPSTSDVSDPVDMDGKTRHQPNKHSNRRKDVSLARCPPKFWI</sequence>
<evidence type="ECO:0000313" key="3">
    <source>
        <dbReference type="Proteomes" id="UP000053732"/>
    </source>
</evidence>
<accession>A0A0G4NXB1</accession>
<proteinExistence type="predicted"/>
<protein>
    <submittedName>
        <fullName evidence="2">Str. FM013</fullName>
    </submittedName>
</protein>
<feature type="region of interest" description="Disordered" evidence="1">
    <location>
        <begin position="56"/>
        <end position="123"/>
    </location>
</feature>
<feature type="compositionally biased region" description="Basic residues" evidence="1">
    <location>
        <begin position="99"/>
        <end position="108"/>
    </location>
</feature>
<organism evidence="2 3">
    <name type="scientific">Penicillium camemberti (strain FM 013)</name>
    <dbReference type="NCBI Taxonomy" id="1429867"/>
    <lineage>
        <taxon>Eukaryota</taxon>
        <taxon>Fungi</taxon>
        <taxon>Dikarya</taxon>
        <taxon>Ascomycota</taxon>
        <taxon>Pezizomycotina</taxon>
        <taxon>Eurotiomycetes</taxon>
        <taxon>Eurotiomycetidae</taxon>
        <taxon>Eurotiales</taxon>
        <taxon>Aspergillaceae</taxon>
        <taxon>Penicillium</taxon>
    </lineage>
</organism>
<dbReference type="AlphaFoldDB" id="A0A0G4NXB1"/>
<reference evidence="2 3" key="1">
    <citation type="journal article" date="2014" name="Nat. Commun.">
        <title>Multiple recent horizontal transfers of a large genomic region in cheese making fungi.</title>
        <authorList>
            <person name="Cheeseman K."/>
            <person name="Ropars J."/>
            <person name="Renault P."/>
            <person name="Dupont J."/>
            <person name="Gouzy J."/>
            <person name="Branca A."/>
            <person name="Abraham A.L."/>
            <person name="Ceppi M."/>
            <person name="Conseiller E."/>
            <person name="Debuchy R."/>
            <person name="Malagnac F."/>
            <person name="Goarin A."/>
            <person name="Silar P."/>
            <person name="Lacoste S."/>
            <person name="Sallet E."/>
            <person name="Bensimon A."/>
            <person name="Giraud T."/>
            <person name="Brygoo Y."/>
        </authorList>
    </citation>
    <scope>NUCLEOTIDE SEQUENCE [LARGE SCALE GENOMIC DNA]</scope>
    <source>
        <strain evidence="3">FM 013</strain>
    </source>
</reference>
<dbReference type="Proteomes" id="UP000053732">
    <property type="component" value="Unassembled WGS sequence"/>
</dbReference>
<keyword evidence="3" id="KW-1185">Reference proteome</keyword>
<evidence type="ECO:0000313" key="2">
    <source>
        <dbReference type="EMBL" id="CRL18574.1"/>
    </source>
</evidence>
<dbReference type="EMBL" id="HG793135">
    <property type="protein sequence ID" value="CRL18574.1"/>
    <property type="molecule type" value="Genomic_DNA"/>
</dbReference>